<dbReference type="InterPro" id="IPR050232">
    <property type="entry name" value="FBL13/AtMIF1-like"/>
</dbReference>
<dbReference type="Proteomes" id="UP001642360">
    <property type="component" value="Unassembled WGS sequence"/>
</dbReference>
<feature type="domain" description="F-box" evidence="1">
    <location>
        <begin position="17"/>
        <end position="65"/>
    </location>
</feature>
<protein>
    <recommendedName>
        <fullName evidence="1">F-box domain-containing protein</fullName>
    </recommendedName>
</protein>
<dbReference type="SMART" id="SM00256">
    <property type="entry name" value="FBOX"/>
    <property type="match status" value="1"/>
</dbReference>
<keyword evidence="3" id="KW-1185">Reference proteome</keyword>
<dbReference type="InterPro" id="IPR001810">
    <property type="entry name" value="F-box_dom"/>
</dbReference>
<dbReference type="PANTHER" id="PTHR31900">
    <property type="entry name" value="F-BOX/RNI SUPERFAMILY PROTEIN-RELATED"/>
    <property type="match status" value="1"/>
</dbReference>
<accession>A0ABC8RV36</accession>
<dbReference type="InterPro" id="IPR032675">
    <property type="entry name" value="LRR_dom_sf"/>
</dbReference>
<dbReference type="Gene3D" id="1.20.1280.50">
    <property type="match status" value="1"/>
</dbReference>
<dbReference type="AlphaFoldDB" id="A0ABC8RV36"/>
<organism evidence="2 3">
    <name type="scientific">Ilex paraguariensis</name>
    <name type="common">yerba mate</name>
    <dbReference type="NCBI Taxonomy" id="185542"/>
    <lineage>
        <taxon>Eukaryota</taxon>
        <taxon>Viridiplantae</taxon>
        <taxon>Streptophyta</taxon>
        <taxon>Embryophyta</taxon>
        <taxon>Tracheophyta</taxon>
        <taxon>Spermatophyta</taxon>
        <taxon>Magnoliopsida</taxon>
        <taxon>eudicotyledons</taxon>
        <taxon>Gunneridae</taxon>
        <taxon>Pentapetalae</taxon>
        <taxon>asterids</taxon>
        <taxon>campanulids</taxon>
        <taxon>Aquifoliales</taxon>
        <taxon>Aquifoliaceae</taxon>
        <taxon>Ilex</taxon>
    </lineage>
</organism>
<comment type="caution">
    <text evidence="2">The sequence shown here is derived from an EMBL/GenBank/DDBJ whole genome shotgun (WGS) entry which is preliminary data.</text>
</comment>
<dbReference type="InterPro" id="IPR055411">
    <property type="entry name" value="LRR_FXL15/At3g58940/PEG3-like"/>
</dbReference>
<dbReference type="EMBL" id="CAUOFW020001614">
    <property type="protein sequence ID" value="CAK9146874.1"/>
    <property type="molecule type" value="Genomic_DNA"/>
</dbReference>
<dbReference type="Pfam" id="PF00646">
    <property type="entry name" value="F-box"/>
    <property type="match status" value="1"/>
</dbReference>
<dbReference type="SUPFAM" id="SSF52058">
    <property type="entry name" value="L domain-like"/>
    <property type="match status" value="1"/>
</dbReference>
<dbReference type="CDD" id="cd22160">
    <property type="entry name" value="F-box_AtFBL13-like"/>
    <property type="match status" value="1"/>
</dbReference>
<proteinExistence type="predicted"/>
<dbReference type="PROSITE" id="PS50181">
    <property type="entry name" value="FBOX"/>
    <property type="match status" value="1"/>
</dbReference>
<evidence type="ECO:0000313" key="2">
    <source>
        <dbReference type="EMBL" id="CAK9146874.1"/>
    </source>
</evidence>
<name>A0ABC8RV36_9AQUA</name>
<dbReference type="InterPro" id="IPR053781">
    <property type="entry name" value="F-box_AtFBL13-like"/>
</dbReference>
<dbReference type="Gene3D" id="3.80.10.10">
    <property type="entry name" value="Ribonuclease Inhibitor"/>
    <property type="match status" value="1"/>
</dbReference>
<sequence>MERKTDGRMMVGDEKEGRSINNLPDSILLHILSFLEMKYVMRTSVVSKRWEDLWVSVPNLIFSLTESDVKSQIRLDKIMNFVDRILLLHDSPKIQKFSLTCTEWSRCLNCYRFNSWLCSLVKHNVEQLKIDFRMDVQQFKWPKVLVTCKSLVELHLEQKFYVRFPSYVYFPNLKVLQFSVINPRESINQSFFCGFPMLESLIIDVFVIEGTEPLIDISAPKLRKLKIIYADEFDDFPFGHNIKVLINAPNLEHLIIDTQCGPWYLIKNQSSSLVRVEINVELDYYYVDDDTSNRVLVLLKELSDVKHLVLFDQTMRFLAQVNDHARFTFSNVTYLELKKLREVCLYDHSDLFGILQSMPILESLYASLSFTVGDYDSSDEDDDWIRCTI</sequence>
<evidence type="ECO:0000259" key="1">
    <source>
        <dbReference type="PROSITE" id="PS50181"/>
    </source>
</evidence>
<dbReference type="SUPFAM" id="SSF81383">
    <property type="entry name" value="F-box domain"/>
    <property type="match status" value="1"/>
</dbReference>
<dbReference type="PANTHER" id="PTHR31900:SF30">
    <property type="entry name" value="SUPERFAMILY PROTEIN, PUTATIVE-RELATED"/>
    <property type="match status" value="1"/>
</dbReference>
<dbReference type="InterPro" id="IPR036047">
    <property type="entry name" value="F-box-like_dom_sf"/>
</dbReference>
<evidence type="ECO:0000313" key="3">
    <source>
        <dbReference type="Proteomes" id="UP001642360"/>
    </source>
</evidence>
<gene>
    <name evidence="2" type="ORF">ILEXP_LOCUS14744</name>
</gene>
<dbReference type="Pfam" id="PF24758">
    <property type="entry name" value="LRR_At5g56370"/>
    <property type="match status" value="1"/>
</dbReference>
<reference evidence="2 3" key="1">
    <citation type="submission" date="2024-02" db="EMBL/GenBank/DDBJ databases">
        <authorList>
            <person name="Vignale AGUSTIN F."/>
            <person name="Sosa J E."/>
            <person name="Modenutti C."/>
        </authorList>
    </citation>
    <scope>NUCLEOTIDE SEQUENCE [LARGE SCALE GENOMIC DNA]</scope>
</reference>